<dbReference type="PANTHER" id="PTHR34138">
    <property type="entry name" value="CELL SHAPE-DETERMINING PROTEIN MREC"/>
    <property type="match status" value="1"/>
</dbReference>
<evidence type="ECO:0000259" key="2">
    <source>
        <dbReference type="Pfam" id="PF04085"/>
    </source>
</evidence>
<organism evidence="4 5">
    <name type="scientific">Campylobacter vulpis</name>
    <dbReference type="NCBI Taxonomy" id="1655500"/>
    <lineage>
        <taxon>Bacteria</taxon>
        <taxon>Pseudomonadati</taxon>
        <taxon>Campylobacterota</taxon>
        <taxon>Epsilonproteobacteria</taxon>
        <taxon>Campylobacterales</taxon>
        <taxon>Campylobacteraceae</taxon>
        <taxon>Campylobacter</taxon>
    </lineage>
</organism>
<keyword evidence="1" id="KW-1133">Transmembrane helix</keyword>
<feature type="transmembrane region" description="Helical" evidence="1">
    <location>
        <begin position="5"/>
        <end position="23"/>
    </location>
</feature>
<dbReference type="NCBIfam" id="NF010507">
    <property type="entry name" value="PRK13922.10-6"/>
    <property type="match status" value="1"/>
</dbReference>
<dbReference type="GO" id="GO:0008360">
    <property type="term" value="P:regulation of cell shape"/>
    <property type="evidence" value="ECO:0007669"/>
    <property type="project" value="InterPro"/>
</dbReference>
<evidence type="ECO:0000313" key="5">
    <source>
        <dbReference type="Proteomes" id="UP000237472"/>
    </source>
</evidence>
<dbReference type="EMBL" id="LDWY01000092">
    <property type="protein sequence ID" value="PHY89486.1"/>
    <property type="molecule type" value="Genomic_DNA"/>
</dbReference>
<reference evidence="5" key="1">
    <citation type="submission" date="2015-06" db="EMBL/GenBank/DDBJ databases">
        <authorList>
            <person name="Parisi A."/>
            <person name="Chiara M."/>
            <person name="Florio D."/>
            <person name="Miccolupo A."/>
            <person name="Manzari C."/>
            <person name="Mion D."/>
            <person name="Caruso M."/>
            <person name="D'erchia A.M."/>
            <person name="Zanoni R."/>
        </authorList>
    </citation>
    <scope>NUCLEOTIDE SEQUENCE [LARGE SCALE GENOMIC DNA]</scope>
    <source>
        <strain evidence="5">73/13</strain>
    </source>
</reference>
<dbReference type="Pfam" id="PF04085">
    <property type="entry name" value="MreC"/>
    <property type="match status" value="1"/>
</dbReference>
<name>A0A2G4QYY8_9BACT</name>
<reference evidence="4" key="2">
    <citation type="submission" date="2015-06" db="EMBL/GenBank/DDBJ databases">
        <authorList>
            <person name="Hoefler B.C."/>
            <person name="Straight P.D."/>
        </authorList>
    </citation>
    <scope>NUCLEOTIDE SEQUENCE [LARGE SCALE GENOMIC DNA]</scope>
    <source>
        <strain evidence="4">73/13</strain>
    </source>
</reference>
<dbReference type="AlphaFoldDB" id="A0A2G4QYY8"/>
<dbReference type="Proteomes" id="UP000237472">
    <property type="component" value="Unassembled WGS sequence"/>
</dbReference>
<feature type="domain" description="Rod shape-determining protein MreC beta-barrel core" evidence="2">
    <location>
        <begin position="156"/>
        <end position="245"/>
    </location>
</feature>
<keyword evidence="1" id="KW-0812">Transmembrane</keyword>
<dbReference type="Proteomes" id="UP000811399">
    <property type="component" value="Unassembled WGS sequence"/>
</dbReference>
<evidence type="ECO:0000313" key="4">
    <source>
        <dbReference type="EMBL" id="PHY89486.1"/>
    </source>
</evidence>
<dbReference type="Gene3D" id="2.40.10.350">
    <property type="entry name" value="Rod shape-determining protein MreC, domain 2"/>
    <property type="match status" value="1"/>
</dbReference>
<evidence type="ECO:0000256" key="1">
    <source>
        <dbReference type="SAM" id="Phobius"/>
    </source>
</evidence>
<dbReference type="GeneID" id="77267204"/>
<reference evidence="3 6" key="4">
    <citation type="journal article" date="2021" name="Syst. Appl. Microbiol.">
        <title>nCampylobacter vulpis sp. nov. isolated from wild red foxes.</title>
        <authorList>
            <person name="Parisi A."/>
            <person name="Chiara M."/>
            <person name="Caffara M."/>
            <person name="Mion D."/>
            <person name="Miller W.G."/>
            <person name="Caruso M."/>
            <person name="Manzari C."/>
            <person name="Florio D."/>
            <person name="Capozzi L."/>
            <person name="D'Erchia A.M."/>
            <person name="Manzulli V."/>
            <person name="Zanoni R.G."/>
        </authorList>
    </citation>
    <scope>NUCLEOTIDE SEQUENCE [LARGE SCALE GENOMIC DNA]</scope>
    <source>
        <strain evidence="3 6">52/13</strain>
    </source>
</reference>
<accession>A0A2G4QYY8</accession>
<reference evidence="3" key="3">
    <citation type="submission" date="2019-07" db="EMBL/GenBank/DDBJ databases">
        <authorList>
            <person name="Miller W.G."/>
        </authorList>
    </citation>
    <scope>NUCLEOTIDE SEQUENCE</scope>
    <source>
        <strain evidence="3">52/13</strain>
    </source>
</reference>
<sequence length="249" mass="28350">MKNKIFYVLILAFLVFISFYYGGVIKKNTLYVNDFVLNNLYNFKDYLSASISKHFDQAEQIEILKKRNRELEENSILLNTFADRINRFLEDKNSTQYFPSLTLTRALSYVGANDYQKVWLDDFKGSSKNRGLIYSGFSAGIAVNKDGRTMALLQGDEKCIFSVYIGKDKYPGIIHGENGKVVVKFIPKASKIKEGDVVFTSGLDNVFFAGVGVGIIESIKEDDMYKNALVKPYVSLNIPSYLYIIEKTY</sequence>
<evidence type="ECO:0000313" key="6">
    <source>
        <dbReference type="Proteomes" id="UP000811399"/>
    </source>
</evidence>
<dbReference type="RefSeq" id="WP_099462618.1">
    <property type="nucleotide sequence ID" value="NZ_CP041617.1"/>
</dbReference>
<keyword evidence="6" id="KW-1185">Reference proteome</keyword>
<dbReference type="PANTHER" id="PTHR34138:SF1">
    <property type="entry name" value="CELL SHAPE-DETERMINING PROTEIN MREC"/>
    <property type="match status" value="1"/>
</dbReference>
<keyword evidence="1" id="KW-0472">Membrane</keyword>
<evidence type="ECO:0000313" key="3">
    <source>
        <dbReference type="EMBL" id="MBS4240955.1"/>
    </source>
</evidence>
<dbReference type="InterPro" id="IPR042175">
    <property type="entry name" value="Cell/Rod_MreC_2"/>
</dbReference>
<proteinExistence type="predicted"/>
<dbReference type="EMBL" id="VJYU01000009">
    <property type="protein sequence ID" value="MBS4240955.1"/>
    <property type="molecule type" value="Genomic_DNA"/>
</dbReference>
<dbReference type="OrthoDB" id="5372414at2"/>
<protein>
    <submittedName>
        <fullName evidence="4">Rod shape-determining protein MreC</fullName>
    </submittedName>
</protein>
<gene>
    <name evidence="3" type="primary">mreC</name>
    <name evidence="4" type="ORF">AA994_07740</name>
    <name evidence="3" type="ORF">CVU5213_04330</name>
</gene>
<dbReference type="InterPro" id="IPR055342">
    <property type="entry name" value="MreC_beta-barrel_core"/>
</dbReference>
<dbReference type="GO" id="GO:0005886">
    <property type="term" value="C:plasma membrane"/>
    <property type="evidence" value="ECO:0007669"/>
    <property type="project" value="TreeGrafter"/>
</dbReference>
<comment type="caution">
    <text evidence="4">The sequence shown here is derived from an EMBL/GenBank/DDBJ whole genome shotgun (WGS) entry which is preliminary data.</text>
</comment>
<dbReference type="InterPro" id="IPR007221">
    <property type="entry name" value="MreC"/>
</dbReference>